<dbReference type="AlphaFoldDB" id="A0AAD3D7I9"/>
<feature type="compositionally biased region" description="Polar residues" evidence="1">
    <location>
        <begin position="211"/>
        <end position="226"/>
    </location>
</feature>
<feature type="region of interest" description="Disordered" evidence="1">
    <location>
        <begin position="1"/>
        <end position="37"/>
    </location>
</feature>
<reference evidence="3 4" key="1">
    <citation type="journal article" date="2021" name="Sci. Rep.">
        <title>The genome of the diatom Chaetoceros tenuissimus carries an ancient integrated fragment of an extant virus.</title>
        <authorList>
            <person name="Hongo Y."/>
            <person name="Kimura K."/>
            <person name="Takaki Y."/>
            <person name="Yoshida Y."/>
            <person name="Baba S."/>
            <person name="Kobayashi G."/>
            <person name="Nagasaki K."/>
            <person name="Hano T."/>
            <person name="Tomaru Y."/>
        </authorList>
    </citation>
    <scope>NUCLEOTIDE SEQUENCE [LARGE SCALE GENOMIC DNA]</scope>
    <source>
        <strain evidence="3 4">NIES-3715</strain>
    </source>
</reference>
<feature type="region of interest" description="Disordered" evidence="1">
    <location>
        <begin position="263"/>
        <end position="283"/>
    </location>
</feature>
<dbReference type="Proteomes" id="UP001054902">
    <property type="component" value="Unassembled WGS sequence"/>
</dbReference>
<evidence type="ECO:0000313" key="4">
    <source>
        <dbReference type="Proteomes" id="UP001054902"/>
    </source>
</evidence>
<evidence type="ECO:0000256" key="1">
    <source>
        <dbReference type="SAM" id="MobiDB-lite"/>
    </source>
</evidence>
<organism evidence="3 4">
    <name type="scientific">Chaetoceros tenuissimus</name>
    <dbReference type="NCBI Taxonomy" id="426638"/>
    <lineage>
        <taxon>Eukaryota</taxon>
        <taxon>Sar</taxon>
        <taxon>Stramenopiles</taxon>
        <taxon>Ochrophyta</taxon>
        <taxon>Bacillariophyta</taxon>
        <taxon>Coscinodiscophyceae</taxon>
        <taxon>Chaetocerotophycidae</taxon>
        <taxon>Chaetocerotales</taxon>
        <taxon>Chaetocerotaceae</taxon>
        <taxon>Chaetoceros</taxon>
    </lineage>
</organism>
<proteinExistence type="predicted"/>
<dbReference type="PROSITE" id="PS00036">
    <property type="entry name" value="BZIP_BASIC"/>
    <property type="match status" value="1"/>
</dbReference>
<feature type="compositionally biased region" description="Low complexity" evidence="1">
    <location>
        <begin position="235"/>
        <end position="248"/>
    </location>
</feature>
<dbReference type="PROSITE" id="PS50217">
    <property type="entry name" value="BZIP"/>
    <property type="match status" value="1"/>
</dbReference>
<sequence>MVASALTQTNQSHTLDTTSSGARKRRRQILQSKKATDGLSTMPLNEAKKICTEKFHPALVASSSTAIAIPTSSDLSNNNQTKSTLAPRKISHCDGIAPPVNADCIKTAKGKRPQMRYEPDVPMTKEEAAVWRREQRRKRNRESAAASRQRQRDRITELEKEVDDWKIKFQNAINRLQDLEKLYGHPQTDIASLCSSMPRTQVNKEAEPEPVSSSTTIPQHTISVSPCPSPELHMSSCSEMSSDTSQSSCASYGQENIAMDNLCGAAPMDNTEQHLKEKNSLPA</sequence>
<dbReference type="CDD" id="cd14686">
    <property type="entry name" value="bZIP"/>
    <property type="match status" value="1"/>
</dbReference>
<name>A0AAD3D7I9_9STRA</name>
<feature type="compositionally biased region" description="Polar residues" evidence="1">
    <location>
        <begin position="1"/>
        <end position="21"/>
    </location>
</feature>
<protein>
    <recommendedName>
        <fullName evidence="2">BZIP domain-containing protein</fullName>
    </recommendedName>
</protein>
<keyword evidence="4" id="KW-1185">Reference proteome</keyword>
<dbReference type="GO" id="GO:0003700">
    <property type="term" value="F:DNA-binding transcription factor activity"/>
    <property type="evidence" value="ECO:0007669"/>
    <property type="project" value="InterPro"/>
</dbReference>
<dbReference type="Pfam" id="PF00170">
    <property type="entry name" value="bZIP_1"/>
    <property type="match status" value="1"/>
</dbReference>
<dbReference type="InterPro" id="IPR046347">
    <property type="entry name" value="bZIP_sf"/>
</dbReference>
<evidence type="ECO:0000259" key="2">
    <source>
        <dbReference type="PROSITE" id="PS50217"/>
    </source>
</evidence>
<gene>
    <name evidence="3" type="ORF">CTEN210_15752</name>
</gene>
<dbReference type="SMART" id="SM00338">
    <property type="entry name" value="BRLZ"/>
    <property type="match status" value="1"/>
</dbReference>
<accession>A0AAD3D7I9</accession>
<dbReference type="EMBL" id="BLLK01000062">
    <property type="protein sequence ID" value="GFH59276.1"/>
    <property type="molecule type" value="Genomic_DNA"/>
</dbReference>
<evidence type="ECO:0000313" key="3">
    <source>
        <dbReference type="EMBL" id="GFH59276.1"/>
    </source>
</evidence>
<dbReference type="SUPFAM" id="SSF57959">
    <property type="entry name" value="Leucine zipper domain"/>
    <property type="match status" value="1"/>
</dbReference>
<feature type="compositionally biased region" description="Basic and acidic residues" evidence="1">
    <location>
        <begin position="271"/>
        <end position="283"/>
    </location>
</feature>
<feature type="region of interest" description="Disordered" evidence="1">
    <location>
        <begin position="200"/>
        <end position="250"/>
    </location>
</feature>
<feature type="domain" description="BZIP" evidence="2">
    <location>
        <begin position="132"/>
        <end position="181"/>
    </location>
</feature>
<feature type="region of interest" description="Disordered" evidence="1">
    <location>
        <begin position="131"/>
        <end position="154"/>
    </location>
</feature>
<dbReference type="Gene3D" id="1.20.5.170">
    <property type="match status" value="1"/>
</dbReference>
<dbReference type="InterPro" id="IPR004827">
    <property type="entry name" value="bZIP"/>
</dbReference>
<comment type="caution">
    <text evidence="3">The sequence shown here is derived from an EMBL/GenBank/DDBJ whole genome shotgun (WGS) entry which is preliminary data.</text>
</comment>